<dbReference type="WBParaSite" id="NBR_0000458401-mRNA-1">
    <property type="protein sequence ID" value="NBR_0000458401-mRNA-1"/>
    <property type="gene ID" value="NBR_0000458401"/>
</dbReference>
<dbReference type="OMA" id="CRVNSRH"/>
<keyword evidence="2" id="KW-0863">Zinc-finger</keyword>
<name>A0A0N4XPY2_NIPBR</name>
<feature type="domain" description="CHHC U11-48K-type" evidence="5">
    <location>
        <begin position="22"/>
        <end position="49"/>
    </location>
</feature>
<accession>A0A0N4XPY2</accession>
<feature type="region of interest" description="Disordered" evidence="4">
    <location>
        <begin position="96"/>
        <end position="150"/>
    </location>
</feature>
<reference evidence="8" key="1">
    <citation type="submission" date="2017-02" db="UniProtKB">
        <authorList>
            <consortium name="WormBaseParasite"/>
        </authorList>
    </citation>
    <scope>IDENTIFICATION</scope>
</reference>
<dbReference type="InterPro" id="IPR022776">
    <property type="entry name" value="TRM13/UPF0224_CHHC_Znf_dom"/>
</dbReference>
<proteinExistence type="predicted"/>
<protein>
    <submittedName>
        <fullName evidence="8">CHHC U11-48K-type domain-containing protein</fullName>
    </submittedName>
</protein>
<gene>
    <name evidence="6" type="ORF">NBR_LOCUS4586</name>
</gene>
<evidence type="ECO:0000313" key="7">
    <source>
        <dbReference type="Proteomes" id="UP000271162"/>
    </source>
</evidence>
<keyword evidence="7" id="KW-1185">Reference proteome</keyword>
<dbReference type="STRING" id="27835.A0A0N4XPY2"/>
<dbReference type="PANTHER" id="PTHR21402:SF5">
    <property type="entry name" value="GAMETOCYTE SPECIFIC FACTOR 1"/>
    <property type="match status" value="1"/>
</dbReference>
<evidence type="ECO:0000259" key="5">
    <source>
        <dbReference type="PROSITE" id="PS51800"/>
    </source>
</evidence>
<reference evidence="6 7" key="2">
    <citation type="submission" date="2018-11" db="EMBL/GenBank/DDBJ databases">
        <authorList>
            <consortium name="Pathogen Informatics"/>
        </authorList>
    </citation>
    <scope>NUCLEOTIDE SEQUENCE [LARGE SCALE GENOMIC DNA]</scope>
</reference>
<dbReference type="PANTHER" id="PTHR21402">
    <property type="entry name" value="GAMETOCYTE SPECIFIC FACTOR 1-RELATED"/>
    <property type="match status" value="1"/>
</dbReference>
<organism evidence="8">
    <name type="scientific">Nippostrongylus brasiliensis</name>
    <name type="common">Rat hookworm</name>
    <dbReference type="NCBI Taxonomy" id="27835"/>
    <lineage>
        <taxon>Eukaryota</taxon>
        <taxon>Metazoa</taxon>
        <taxon>Ecdysozoa</taxon>
        <taxon>Nematoda</taxon>
        <taxon>Chromadorea</taxon>
        <taxon>Rhabditida</taxon>
        <taxon>Rhabditina</taxon>
        <taxon>Rhabditomorpha</taxon>
        <taxon>Strongyloidea</taxon>
        <taxon>Heligmosomidae</taxon>
        <taxon>Nippostrongylus</taxon>
    </lineage>
</organism>
<dbReference type="Proteomes" id="UP000271162">
    <property type="component" value="Unassembled WGS sequence"/>
</dbReference>
<feature type="compositionally biased region" description="Basic and acidic residues" evidence="4">
    <location>
        <begin position="108"/>
        <end position="118"/>
    </location>
</feature>
<evidence type="ECO:0000313" key="8">
    <source>
        <dbReference type="WBParaSite" id="NBR_0000458401-mRNA-1"/>
    </source>
</evidence>
<dbReference type="InterPro" id="IPR051591">
    <property type="entry name" value="UPF0224_FAM112_RNA_Proc"/>
</dbReference>
<evidence type="ECO:0000313" key="6">
    <source>
        <dbReference type="EMBL" id="VDL68175.1"/>
    </source>
</evidence>
<dbReference type="EMBL" id="UYSL01008942">
    <property type="protein sequence ID" value="VDL68175.1"/>
    <property type="molecule type" value="Genomic_DNA"/>
</dbReference>
<evidence type="ECO:0000256" key="2">
    <source>
        <dbReference type="ARBA" id="ARBA00022771"/>
    </source>
</evidence>
<feature type="compositionally biased region" description="Basic and acidic residues" evidence="4">
    <location>
        <begin position="132"/>
        <end position="150"/>
    </location>
</feature>
<evidence type="ECO:0000256" key="1">
    <source>
        <dbReference type="ARBA" id="ARBA00022723"/>
    </source>
</evidence>
<evidence type="ECO:0000256" key="3">
    <source>
        <dbReference type="ARBA" id="ARBA00022833"/>
    </source>
</evidence>
<dbReference type="PROSITE" id="PS51800">
    <property type="entry name" value="ZF_CHHC_U11_48K"/>
    <property type="match status" value="1"/>
</dbReference>
<sequence length="150" mass="17230">MAEQSAQPSPTGSQMPTLEKALVTCPYNLNHRVEPELFPDHLCECRQRYCRANGQNLKLVRCKVNSRHFLPEVEIAFHEHECEDYTYRQIMDELKTEPIPIKVPSSDSSDKEDNDSTKSDTSVSSGDTEYSTSKEDLLRRILKGPDDNYY</sequence>
<dbReference type="AlphaFoldDB" id="A0A0N4XPY2"/>
<dbReference type="GO" id="GO:0008270">
    <property type="term" value="F:zinc ion binding"/>
    <property type="evidence" value="ECO:0007669"/>
    <property type="project" value="UniProtKB-KW"/>
</dbReference>
<keyword evidence="3" id="KW-0862">Zinc</keyword>
<keyword evidence="1" id="KW-0479">Metal-binding</keyword>
<evidence type="ECO:0000256" key="4">
    <source>
        <dbReference type="SAM" id="MobiDB-lite"/>
    </source>
</evidence>